<dbReference type="CDD" id="cd00148">
    <property type="entry name" value="PROF"/>
    <property type="match status" value="1"/>
</dbReference>
<dbReference type="Gene3D" id="3.30.450.30">
    <property type="entry name" value="Dynein light chain 2a, cytoplasmic"/>
    <property type="match status" value="1"/>
</dbReference>
<evidence type="ECO:0000256" key="3">
    <source>
        <dbReference type="ARBA" id="ARBA00022490"/>
    </source>
</evidence>
<dbReference type="Proteomes" id="UP000187209">
    <property type="component" value="Unassembled WGS sequence"/>
</dbReference>
<dbReference type="PROSITE" id="PS00414">
    <property type="entry name" value="PROFILIN"/>
    <property type="match status" value="1"/>
</dbReference>
<dbReference type="OrthoDB" id="308537at2759"/>
<dbReference type="EMBL" id="MPUH01000646">
    <property type="protein sequence ID" value="OMJ76179.1"/>
    <property type="molecule type" value="Genomic_DNA"/>
</dbReference>
<dbReference type="PANTHER" id="PTHR11604">
    <property type="entry name" value="PROFILIN"/>
    <property type="match status" value="1"/>
</dbReference>
<keyword evidence="8" id="KW-1185">Reference proteome</keyword>
<dbReference type="InterPro" id="IPR036140">
    <property type="entry name" value="PFN_sf"/>
</dbReference>
<evidence type="ECO:0000256" key="5">
    <source>
        <dbReference type="ARBA" id="ARBA00023212"/>
    </source>
</evidence>
<proteinExistence type="inferred from homology"/>
<dbReference type="InterPro" id="IPR027310">
    <property type="entry name" value="Profilin_CS"/>
</dbReference>
<comment type="caution">
    <text evidence="7">The sequence shown here is derived from an EMBL/GenBank/DDBJ whole genome shotgun (WGS) entry which is preliminary data.</text>
</comment>
<dbReference type="PANTHER" id="PTHR11604:SF0">
    <property type="entry name" value="PROFILIN"/>
    <property type="match status" value="1"/>
</dbReference>
<comment type="subcellular location">
    <subcellularLocation>
        <location evidence="1">Cytoplasm</location>
        <location evidence="1">Cytoskeleton</location>
    </subcellularLocation>
</comment>
<keyword evidence="4 6" id="KW-0009">Actin-binding</keyword>
<sequence length="165" mass="17793">MSWQSYVDQLTTKVTAHGTMEHCVEKAGIVSLADGSIWANTPDFGLYGYSVDVPTEDGASTEPCEINEVDLIRHVANNNGTSNSKAGIRIANERYYAVSHDDKEGTVYLKKNGGGGCLAKCNQCVVFASWNGAVQTAGFHPQPQNPGLCNELVEKVAQYLKSTGY</sequence>
<dbReference type="SMART" id="SM00392">
    <property type="entry name" value="PROF"/>
    <property type="match status" value="1"/>
</dbReference>
<evidence type="ECO:0000256" key="4">
    <source>
        <dbReference type="ARBA" id="ARBA00023203"/>
    </source>
</evidence>
<dbReference type="GO" id="GO:0003785">
    <property type="term" value="F:actin monomer binding"/>
    <property type="evidence" value="ECO:0007669"/>
    <property type="project" value="TreeGrafter"/>
</dbReference>
<dbReference type="GO" id="GO:0005938">
    <property type="term" value="C:cell cortex"/>
    <property type="evidence" value="ECO:0007669"/>
    <property type="project" value="TreeGrafter"/>
</dbReference>
<keyword evidence="3" id="KW-0963">Cytoplasm</keyword>
<dbReference type="GO" id="GO:0005856">
    <property type="term" value="C:cytoskeleton"/>
    <property type="evidence" value="ECO:0007669"/>
    <property type="project" value="UniProtKB-SubCell"/>
</dbReference>
<name>A0A1R2BHG6_9CILI</name>
<accession>A0A1R2BHG6</accession>
<evidence type="ECO:0000313" key="7">
    <source>
        <dbReference type="EMBL" id="OMJ76179.1"/>
    </source>
</evidence>
<protein>
    <recommendedName>
        <fullName evidence="6">Profilin</fullName>
    </recommendedName>
</protein>
<organism evidence="7 8">
    <name type="scientific">Stentor coeruleus</name>
    <dbReference type="NCBI Taxonomy" id="5963"/>
    <lineage>
        <taxon>Eukaryota</taxon>
        <taxon>Sar</taxon>
        <taxon>Alveolata</taxon>
        <taxon>Ciliophora</taxon>
        <taxon>Postciliodesmatophora</taxon>
        <taxon>Heterotrichea</taxon>
        <taxon>Heterotrichida</taxon>
        <taxon>Stentoridae</taxon>
        <taxon>Stentor</taxon>
    </lineage>
</organism>
<dbReference type="SUPFAM" id="SSF55770">
    <property type="entry name" value="Profilin (actin-binding protein)"/>
    <property type="match status" value="1"/>
</dbReference>
<evidence type="ECO:0000256" key="2">
    <source>
        <dbReference type="ARBA" id="ARBA00010058"/>
    </source>
</evidence>
<reference evidence="7 8" key="1">
    <citation type="submission" date="2016-11" db="EMBL/GenBank/DDBJ databases">
        <title>The macronuclear genome of Stentor coeruleus: a giant cell with tiny introns.</title>
        <authorList>
            <person name="Slabodnick M."/>
            <person name="Ruby J.G."/>
            <person name="Reiff S.B."/>
            <person name="Swart E.C."/>
            <person name="Gosai S."/>
            <person name="Prabakaran S."/>
            <person name="Witkowska E."/>
            <person name="Larue G.E."/>
            <person name="Fisher S."/>
            <person name="Freeman R.M."/>
            <person name="Gunawardena J."/>
            <person name="Chu W."/>
            <person name="Stover N.A."/>
            <person name="Gregory B.D."/>
            <person name="Nowacki M."/>
            <person name="Derisi J."/>
            <person name="Roy S.W."/>
            <person name="Marshall W.F."/>
            <person name="Sood P."/>
        </authorList>
    </citation>
    <scope>NUCLEOTIDE SEQUENCE [LARGE SCALE GENOMIC DNA]</scope>
    <source>
        <strain evidence="7">WM001</strain>
    </source>
</reference>
<dbReference type="AlphaFoldDB" id="A0A1R2BHG6"/>
<comment type="similarity">
    <text evidence="2 6">Belongs to the profilin family.</text>
</comment>
<dbReference type="Pfam" id="PF00235">
    <property type="entry name" value="Profilin"/>
    <property type="match status" value="1"/>
</dbReference>
<dbReference type="InterPro" id="IPR005455">
    <property type="entry name" value="PFN_euk"/>
</dbReference>
<dbReference type="InterPro" id="IPR048278">
    <property type="entry name" value="PFN"/>
</dbReference>
<evidence type="ECO:0000256" key="6">
    <source>
        <dbReference type="RuleBase" id="RU003909"/>
    </source>
</evidence>
<gene>
    <name evidence="7" type="ORF">SteCoe_24514</name>
</gene>
<keyword evidence="5" id="KW-0206">Cytoskeleton</keyword>
<evidence type="ECO:0000256" key="1">
    <source>
        <dbReference type="ARBA" id="ARBA00004245"/>
    </source>
</evidence>
<evidence type="ECO:0000313" key="8">
    <source>
        <dbReference type="Proteomes" id="UP000187209"/>
    </source>
</evidence>